<dbReference type="InterPro" id="IPR019539">
    <property type="entry name" value="GalKase_N"/>
</dbReference>
<dbReference type="InterPro" id="IPR006206">
    <property type="entry name" value="Mevalonate/galactokinase"/>
</dbReference>
<dbReference type="Pfam" id="PF10509">
    <property type="entry name" value="GalKase_gal_bdg"/>
    <property type="match status" value="1"/>
</dbReference>
<gene>
    <name evidence="5" type="ORF">KSV97_03730</name>
    <name evidence="6" type="ORF">KSW06_04075</name>
</gene>
<keyword evidence="2" id="KW-0067">ATP-binding</keyword>
<dbReference type="GO" id="GO:0005829">
    <property type="term" value="C:cytosol"/>
    <property type="evidence" value="ECO:0007669"/>
    <property type="project" value="TreeGrafter"/>
</dbReference>
<dbReference type="RefSeq" id="WP_217747318.1">
    <property type="nucleotide sequence ID" value="NZ_JAHOEB010000018.1"/>
</dbReference>
<dbReference type="EMBL" id="JAHOEF010000016">
    <property type="protein sequence ID" value="MBV3382356.1"/>
    <property type="molecule type" value="Genomic_DNA"/>
</dbReference>
<accession>A0AAW4MQB9</accession>
<dbReference type="Proteomes" id="UP001196408">
    <property type="component" value="Unassembled WGS sequence"/>
</dbReference>
<keyword evidence="8" id="KW-1185">Reference proteome</keyword>
<dbReference type="Pfam" id="PF00288">
    <property type="entry name" value="GHMP_kinases_N"/>
    <property type="match status" value="1"/>
</dbReference>
<evidence type="ECO:0000259" key="3">
    <source>
        <dbReference type="Pfam" id="PF00288"/>
    </source>
</evidence>
<protein>
    <submittedName>
        <fullName evidence="5">Galactokinase</fullName>
    </submittedName>
</protein>
<evidence type="ECO:0000313" key="7">
    <source>
        <dbReference type="Proteomes" id="UP001196408"/>
    </source>
</evidence>
<feature type="domain" description="GHMP kinase N-terminal" evidence="3">
    <location>
        <begin position="130"/>
        <end position="218"/>
    </location>
</feature>
<feature type="domain" description="Galactokinase N-terminal" evidence="4">
    <location>
        <begin position="42"/>
        <end position="91"/>
    </location>
</feature>
<evidence type="ECO:0000313" key="8">
    <source>
        <dbReference type="Proteomes" id="UP001197492"/>
    </source>
</evidence>
<evidence type="ECO:0000256" key="1">
    <source>
        <dbReference type="ARBA" id="ARBA00022741"/>
    </source>
</evidence>
<evidence type="ECO:0000256" key="2">
    <source>
        <dbReference type="ARBA" id="ARBA00022840"/>
    </source>
</evidence>
<evidence type="ECO:0000259" key="4">
    <source>
        <dbReference type="Pfam" id="PF10509"/>
    </source>
</evidence>
<dbReference type="InterPro" id="IPR006204">
    <property type="entry name" value="GHMP_kinase_N_dom"/>
</dbReference>
<evidence type="ECO:0000313" key="5">
    <source>
        <dbReference type="EMBL" id="MBV3382356.1"/>
    </source>
</evidence>
<dbReference type="EMBL" id="JAHOEL010000018">
    <property type="protein sequence ID" value="MBV3392446.1"/>
    <property type="molecule type" value="Genomic_DNA"/>
</dbReference>
<name>A0AAW4MQB9_9FIRM</name>
<dbReference type="Proteomes" id="UP001197492">
    <property type="component" value="Unassembled WGS sequence"/>
</dbReference>
<proteinExistence type="predicted"/>
<evidence type="ECO:0000313" key="6">
    <source>
        <dbReference type="EMBL" id="MBV3392446.1"/>
    </source>
</evidence>
<dbReference type="PANTHER" id="PTHR10457">
    <property type="entry name" value="MEVALONATE KINASE/GALACTOKINASE"/>
    <property type="match status" value="1"/>
</dbReference>
<sequence length="429" mass="48554">MKKASKIITGFNKGEYKALIKDLYIEDARLTKQKNRYVTALKKFIELYGDEEVEIYSAPGRSEICGMHTDHQHGKMLACSVNRDIIAVVTPTDDNVVRLVSEGFPDIRPITISKAGLKLAFDEQGTTESLIKGIVSQFQKLGYEVGGFKAYITSEVPLYSGMSSSAAIEVLLATILNGLYNSGSISSLIIAQIAQYAENIYFGKPCGLMDQAACAIGGLIKIDFKDPKKPLIKKQMIKFEQFNHSLCIVDTKDVPANLTKEYRAIIEEMRSVAKYFGKEFLREVDENEFYEHIIPMRKVCSDRAILRAMHFYSEEKRVNKELKALRDGNFNEFKIQVKRSGNSSFEYLQNVYSSKDPSHQNISLAICMSEKILKDKGVVRVHGPGFEGTIQVFVENDYARKYKNEIEKYMGKHCCYVTHIRQQGAMKVI</sequence>
<dbReference type="GO" id="GO:0005524">
    <property type="term" value="F:ATP binding"/>
    <property type="evidence" value="ECO:0007669"/>
    <property type="project" value="UniProtKB-KW"/>
</dbReference>
<dbReference type="GO" id="GO:0006012">
    <property type="term" value="P:galactose metabolic process"/>
    <property type="evidence" value="ECO:0007669"/>
    <property type="project" value="TreeGrafter"/>
</dbReference>
<dbReference type="PANTHER" id="PTHR10457:SF7">
    <property type="entry name" value="GALACTOKINASE-RELATED"/>
    <property type="match status" value="1"/>
</dbReference>
<comment type="caution">
    <text evidence="5">The sequence shown here is derived from an EMBL/GenBank/DDBJ whole genome shotgun (WGS) entry which is preliminary data.</text>
</comment>
<keyword evidence="1" id="KW-0547">Nucleotide-binding</keyword>
<dbReference type="GO" id="GO:0004335">
    <property type="term" value="F:galactokinase activity"/>
    <property type="evidence" value="ECO:0007669"/>
    <property type="project" value="TreeGrafter"/>
</dbReference>
<organism evidence="5 7">
    <name type="scientific">Catenibacterium mitsuokai</name>
    <dbReference type="NCBI Taxonomy" id="100886"/>
    <lineage>
        <taxon>Bacteria</taxon>
        <taxon>Bacillati</taxon>
        <taxon>Bacillota</taxon>
        <taxon>Erysipelotrichia</taxon>
        <taxon>Erysipelotrichales</taxon>
        <taxon>Coprobacillaceae</taxon>
        <taxon>Catenibacterium</taxon>
    </lineage>
</organism>
<reference evidence="5 8" key="1">
    <citation type="submission" date="2021-06" db="EMBL/GenBank/DDBJ databases">
        <title>Collection of gut derived symbiotic bacterial strains cultured from healthy donors.</title>
        <authorList>
            <person name="Lin H."/>
            <person name="Littmann E."/>
            <person name="Pamer E.G."/>
        </authorList>
    </citation>
    <scope>NUCLEOTIDE SEQUENCE</scope>
    <source>
        <strain evidence="6 8">MSK.21.70</strain>
        <strain evidence="5">MSK.21.82</strain>
    </source>
</reference>
<dbReference type="PIRSF" id="PIRSF000530">
    <property type="entry name" value="Galactokinase"/>
    <property type="match status" value="1"/>
</dbReference>
<dbReference type="AlphaFoldDB" id="A0AAW4MQB9"/>